<accession>A0A2U9PIA7</accession>
<protein>
    <submittedName>
        <fullName evidence="1">Uncharacterized protein</fullName>
    </submittedName>
</protein>
<name>A0A2U9PIA7_MYCSE</name>
<reference evidence="2" key="2">
    <citation type="submission" date="2018-03" db="EMBL/GenBank/DDBJ databases">
        <authorList>
            <person name="Derbyshire K."/>
            <person name="Gray T.A."/>
            <person name="Champion M."/>
        </authorList>
    </citation>
    <scope>NUCLEOTIDE SEQUENCE [LARGE SCALE GENOMIC DNA]</scope>
    <source>
        <strain evidence="2">MKD8</strain>
    </source>
</reference>
<reference evidence="1 2" key="1">
    <citation type="journal article" date="2013" name="Genome Announc.">
        <title>Draft genome sequence of MKD8, a conjugal recipient Mycobacterium smegmatis strain.</title>
        <authorList>
            <person name="Gray T.A."/>
            <person name="Palumbo M.J."/>
            <person name="Derbyshire K.M."/>
        </authorList>
    </citation>
    <scope>NUCLEOTIDE SEQUENCE [LARGE SCALE GENOMIC DNA]</scope>
    <source>
        <strain evidence="1 2">MKD8</strain>
    </source>
</reference>
<evidence type="ECO:0000313" key="1">
    <source>
        <dbReference type="EMBL" id="AWT51459.1"/>
    </source>
</evidence>
<dbReference type="EMBL" id="CP027541">
    <property type="protein sequence ID" value="AWT51459.1"/>
    <property type="molecule type" value="Genomic_DNA"/>
</dbReference>
<organism evidence="1 2">
    <name type="scientific">Mycolicibacterium smegmatis (strain MKD8)</name>
    <name type="common">Mycobacterium smegmatis</name>
    <dbReference type="NCBI Taxonomy" id="1214915"/>
    <lineage>
        <taxon>Bacteria</taxon>
        <taxon>Bacillati</taxon>
        <taxon>Actinomycetota</taxon>
        <taxon>Actinomycetes</taxon>
        <taxon>Mycobacteriales</taxon>
        <taxon>Mycobacteriaceae</taxon>
        <taxon>Mycolicibacterium</taxon>
    </lineage>
</organism>
<evidence type="ECO:0000313" key="2">
    <source>
        <dbReference type="Proteomes" id="UP000011200"/>
    </source>
</evidence>
<proteinExistence type="predicted"/>
<dbReference type="Proteomes" id="UP000011200">
    <property type="component" value="Chromosome"/>
</dbReference>
<gene>
    <name evidence="1" type="ORF">D806_004660</name>
</gene>
<sequence length="108" mass="11801">MKVVDTRSDTDNASCPLMAHHQGADQTDNRVRRLTRNQNGAVIDFSDVTSAHPGTGDLNQYLPGPRFGNGALLNTDVAAIVKHNCLHGRRYGHLVFLSFAAPTGRRFT</sequence>
<dbReference type="AlphaFoldDB" id="A0A2U9PIA7"/>